<evidence type="ECO:0008006" key="3">
    <source>
        <dbReference type="Google" id="ProtNLM"/>
    </source>
</evidence>
<accession>A0ABP7NAJ3</accession>
<dbReference type="SUPFAM" id="SSF47413">
    <property type="entry name" value="lambda repressor-like DNA-binding domains"/>
    <property type="match status" value="1"/>
</dbReference>
<sequence length="173" mass="18737">MRQDELALYAGVSPELIQAAESGRRSMSTPLLMAMLPLLQQLPEAAAPASEPPIVLPALAAGSPAPDAAALDFRRRQCQQQAGRLRTQADKLATRARAAERWAQVLPALLAAHPPPTDPADEYAAARHVWLMNWLPRRTRPLPTDDVTRWHLLQARIVALEAEAAALAAVAPD</sequence>
<dbReference type="EMBL" id="BAABDH010000041">
    <property type="protein sequence ID" value="GAA3941310.1"/>
    <property type="molecule type" value="Genomic_DNA"/>
</dbReference>
<protein>
    <recommendedName>
        <fullName evidence="3">XRE family transcriptional regulator</fullName>
    </recommendedName>
</protein>
<evidence type="ECO:0000313" key="2">
    <source>
        <dbReference type="Proteomes" id="UP001499909"/>
    </source>
</evidence>
<organism evidence="1 2">
    <name type="scientific">Hymenobacter algoricola</name>
    <dbReference type="NCBI Taxonomy" id="486267"/>
    <lineage>
        <taxon>Bacteria</taxon>
        <taxon>Pseudomonadati</taxon>
        <taxon>Bacteroidota</taxon>
        <taxon>Cytophagia</taxon>
        <taxon>Cytophagales</taxon>
        <taxon>Hymenobacteraceae</taxon>
        <taxon>Hymenobacter</taxon>
    </lineage>
</organism>
<proteinExistence type="predicted"/>
<comment type="caution">
    <text evidence="1">The sequence shown here is derived from an EMBL/GenBank/DDBJ whole genome shotgun (WGS) entry which is preliminary data.</text>
</comment>
<dbReference type="Proteomes" id="UP001499909">
    <property type="component" value="Unassembled WGS sequence"/>
</dbReference>
<dbReference type="InterPro" id="IPR010982">
    <property type="entry name" value="Lambda_DNA-bd_dom_sf"/>
</dbReference>
<keyword evidence="2" id="KW-1185">Reference proteome</keyword>
<evidence type="ECO:0000313" key="1">
    <source>
        <dbReference type="EMBL" id="GAA3941310.1"/>
    </source>
</evidence>
<gene>
    <name evidence="1" type="ORF">GCM10022406_26540</name>
</gene>
<reference evidence="2" key="1">
    <citation type="journal article" date="2019" name="Int. J. Syst. Evol. Microbiol.">
        <title>The Global Catalogue of Microorganisms (GCM) 10K type strain sequencing project: providing services to taxonomists for standard genome sequencing and annotation.</title>
        <authorList>
            <consortium name="The Broad Institute Genomics Platform"/>
            <consortium name="The Broad Institute Genome Sequencing Center for Infectious Disease"/>
            <person name="Wu L."/>
            <person name="Ma J."/>
        </authorList>
    </citation>
    <scope>NUCLEOTIDE SEQUENCE [LARGE SCALE GENOMIC DNA]</scope>
    <source>
        <strain evidence="2">JCM 17214</strain>
    </source>
</reference>
<name>A0ABP7NAJ3_9BACT</name>